<feature type="region of interest" description="Disordered" evidence="1">
    <location>
        <begin position="33"/>
        <end position="68"/>
    </location>
</feature>
<evidence type="ECO:0000313" key="3">
    <source>
        <dbReference type="Proteomes" id="UP000717696"/>
    </source>
</evidence>
<accession>A0A9P9ICK6</accession>
<keyword evidence="3" id="KW-1185">Reference proteome</keyword>
<comment type="caution">
    <text evidence="2">The sequence shown here is derived from an EMBL/GenBank/DDBJ whole genome shotgun (WGS) entry which is preliminary data.</text>
</comment>
<sequence length="139" mass="15452">MLSNLLSKLTDAAINRHPNSSASYSFSSSSFHYSNGTHTTSSGSRHATIHETDSSGCTTVRTVSQDLGEPVITETRRYDAQGREILGHDLSGSVPARGEIVDVTEYNSEDERERERKRWADEKYRSRMKDGRVKRAGSA</sequence>
<feature type="compositionally biased region" description="Polar residues" evidence="1">
    <location>
        <begin position="35"/>
        <end position="45"/>
    </location>
</feature>
<evidence type="ECO:0000256" key="1">
    <source>
        <dbReference type="SAM" id="MobiDB-lite"/>
    </source>
</evidence>
<dbReference type="EMBL" id="JAGMUU010000040">
    <property type="protein sequence ID" value="KAH7114962.1"/>
    <property type="molecule type" value="Genomic_DNA"/>
</dbReference>
<dbReference type="OrthoDB" id="4588292at2759"/>
<proteinExistence type="predicted"/>
<gene>
    <name evidence="2" type="ORF">B0J13DRAFT_572771</name>
</gene>
<dbReference type="Proteomes" id="UP000717696">
    <property type="component" value="Unassembled WGS sequence"/>
</dbReference>
<feature type="compositionally biased region" description="Polar residues" evidence="1">
    <location>
        <begin position="54"/>
        <end position="65"/>
    </location>
</feature>
<name>A0A9P9ICK6_9HYPO</name>
<protein>
    <submittedName>
        <fullName evidence="2">Uncharacterized protein</fullName>
    </submittedName>
</protein>
<reference evidence="2" key="1">
    <citation type="journal article" date="2021" name="Nat. Commun.">
        <title>Genetic determinants of endophytism in the Arabidopsis root mycobiome.</title>
        <authorList>
            <person name="Mesny F."/>
            <person name="Miyauchi S."/>
            <person name="Thiergart T."/>
            <person name="Pickel B."/>
            <person name="Atanasova L."/>
            <person name="Karlsson M."/>
            <person name="Huettel B."/>
            <person name="Barry K.W."/>
            <person name="Haridas S."/>
            <person name="Chen C."/>
            <person name="Bauer D."/>
            <person name="Andreopoulos W."/>
            <person name="Pangilinan J."/>
            <person name="LaButti K."/>
            <person name="Riley R."/>
            <person name="Lipzen A."/>
            <person name="Clum A."/>
            <person name="Drula E."/>
            <person name="Henrissat B."/>
            <person name="Kohler A."/>
            <person name="Grigoriev I.V."/>
            <person name="Martin F.M."/>
            <person name="Hacquard S."/>
        </authorList>
    </citation>
    <scope>NUCLEOTIDE SEQUENCE</scope>
    <source>
        <strain evidence="2">MPI-CAGE-AT-0021</strain>
    </source>
</reference>
<dbReference type="AlphaFoldDB" id="A0A9P9ICK6"/>
<evidence type="ECO:0000313" key="2">
    <source>
        <dbReference type="EMBL" id="KAH7114962.1"/>
    </source>
</evidence>
<organism evidence="2 3">
    <name type="scientific">Dactylonectria estremocensis</name>
    <dbReference type="NCBI Taxonomy" id="1079267"/>
    <lineage>
        <taxon>Eukaryota</taxon>
        <taxon>Fungi</taxon>
        <taxon>Dikarya</taxon>
        <taxon>Ascomycota</taxon>
        <taxon>Pezizomycotina</taxon>
        <taxon>Sordariomycetes</taxon>
        <taxon>Hypocreomycetidae</taxon>
        <taxon>Hypocreales</taxon>
        <taxon>Nectriaceae</taxon>
        <taxon>Dactylonectria</taxon>
    </lineage>
</organism>